<evidence type="ECO:0000256" key="14">
    <source>
        <dbReference type="ARBA" id="ARBA00023554"/>
    </source>
</evidence>
<evidence type="ECO:0000256" key="5">
    <source>
        <dbReference type="ARBA" id="ARBA00013013"/>
    </source>
</evidence>
<gene>
    <name evidence="20" type="primary">icd</name>
    <name evidence="20" type="ORF">P857_387</name>
</gene>
<accession>W2V1D0</accession>
<dbReference type="AlphaFoldDB" id="W2V1D0"/>
<dbReference type="Gene3D" id="3.40.718.10">
    <property type="entry name" value="Isopropylmalate Dehydrogenase"/>
    <property type="match status" value="1"/>
</dbReference>
<dbReference type="PANTHER" id="PTHR11835">
    <property type="entry name" value="DECARBOXYLATING DEHYDROGENASES-ISOCITRATE, ISOPROPYLMALATE, TARTRATE"/>
    <property type="match status" value="1"/>
</dbReference>
<keyword evidence="10" id="KW-0460">Magnesium</keyword>
<evidence type="ECO:0000256" key="10">
    <source>
        <dbReference type="ARBA" id="ARBA00022842"/>
    </source>
</evidence>
<keyword evidence="12" id="KW-0560">Oxidoreductase</keyword>
<keyword evidence="7" id="KW-0329">Glyoxylate bypass</keyword>
<evidence type="ECO:0000256" key="3">
    <source>
        <dbReference type="ARBA" id="ARBA00007769"/>
    </source>
</evidence>
<comment type="cofactor">
    <cofactor evidence="2">
        <name>Mg(2+)</name>
        <dbReference type="ChEBI" id="CHEBI:18420"/>
    </cofactor>
</comment>
<evidence type="ECO:0000256" key="4">
    <source>
        <dbReference type="ARBA" id="ARBA00011738"/>
    </source>
</evidence>
<evidence type="ECO:0000256" key="2">
    <source>
        <dbReference type="ARBA" id="ARBA00001946"/>
    </source>
</evidence>
<dbReference type="SMART" id="SM01329">
    <property type="entry name" value="Iso_dh"/>
    <property type="match status" value="1"/>
</dbReference>
<comment type="subunit">
    <text evidence="4">Homodimer.</text>
</comment>
<dbReference type="Pfam" id="PF18324">
    <property type="entry name" value="Isocitrate_DH_C_bact"/>
    <property type="match status" value="1"/>
</dbReference>
<dbReference type="EMBL" id="AXCJ01000005">
    <property type="protein sequence ID" value="ETO91472.1"/>
    <property type="molecule type" value="Genomic_DNA"/>
</dbReference>
<comment type="catalytic activity">
    <reaction evidence="14">
        <text>D-threo-isocitrate + NADP(+) = 2-oxoglutarate + CO2 + NADPH</text>
        <dbReference type="Rhea" id="RHEA:19629"/>
        <dbReference type="ChEBI" id="CHEBI:15562"/>
        <dbReference type="ChEBI" id="CHEBI:16526"/>
        <dbReference type="ChEBI" id="CHEBI:16810"/>
        <dbReference type="ChEBI" id="CHEBI:57783"/>
        <dbReference type="ChEBI" id="CHEBI:58349"/>
        <dbReference type="EC" id="1.1.1.42"/>
    </reaction>
</comment>
<comment type="cofactor">
    <cofactor evidence="1">
        <name>Mn(2+)</name>
        <dbReference type="ChEBI" id="CHEBI:29035"/>
    </cofactor>
</comment>
<protein>
    <recommendedName>
        <fullName evidence="6">Isocitrate dehydrogenase [NADP]</fullName>
        <ecNumber evidence="5">1.1.1.42</ecNumber>
    </recommendedName>
    <alternativeName>
        <fullName evidence="15">IDP</fullName>
    </alternativeName>
    <alternativeName>
        <fullName evidence="16">NADP(+)-specific ICDH</fullName>
    </alternativeName>
    <alternativeName>
        <fullName evidence="17">Oxalosuccinate decarboxylase</fullName>
    </alternativeName>
</protein>
<evidence type="ECO:0000313" key="21">
    <source>
        <dbReference type="Proteomes" id="UP000018951"/>
    </source>
</evidence>
<dbReference type="InterPro" id="IPR040978">
    <property type="entry name" value="Isocitrate_DH_TT1725_C"/>
</dbReference>
<evidence type="ECO:0000256" key="1">
    <source>
        <dbReference type="ARBA" id="ARBA00001936"/>
    </source>
</evidence>
<dbReference type="GO" id="GO:0004450">
    <property type="term" value="F:isocitrate dehydrogenase (NADP+) activity"/>
    <property type="evidence" value="ECO:0007669"/>
    <property type="project" value="UniProtKB-EC"/>
</dbReference>
<evidence type="ECO:0000256" key="7">
    <source>
        <dbReference type="ARBA" id="ARBA00022435"/>
    </source>
</evidence>
<proteinExistence type="inferred from homology"/>
<dbReference type="GO" id="GO:0051287">
    <property type="term" value="F:NAD binding"/>
    <property type="evidence" value="ECO:0007669"/>
    <property type="project" value="InterPro"/>
</dbReference>
<evidence type="ECO:0000259" key="19">
    <source>
        <dbReference type="SMART" id="SM01329"/>
    </source>
</evidence>
<keyword evidence="8" id="KW-0816">Tricarboxylic acid cycle</keyword>
<sequence>MNTPKSIAVCYGDGIGPEIMESTLSICKSAGFKHTIEVITLGKNLYDKGYKTGMSEEAVSVLKRVPVLLKAPLTTVQGEGMRSVNVTLRKMMGLFVNVRPSNNLIFNHSKNINVVVIRENSEDIYSGIEYRNSYDTRTSIKIITEQASYRICDYAFRFAQQNGRKKVSCFVKDNIMKMTDGIFHKMFLEVANHYPDIEKEVLILDIAMANLAKYPERFDVIVTTNLYGDVVSDVCAELSGSIGIAGSVNLGTKYAMFEAVHGSAPKIANKNIANPMGMVNAAIMMLNYLNENHISEKILRAWMQCVKNKWLTRDLVDNPKVALNTQDFTDTMIKCIRDDNKTSVNIDAHSINIPDTMQTDTSDYYSRVSEYIKHRTLVGVDIYVDFTGNLNKILEIINTFDKINGKNVSIDLVPINESIFLNSILSKGMELWPTVLLTNDYTTDYITCRFIASKNINFNNHDITALMNAFEENSVNIVKIETLYISPKRDMGFAN</sequence>
<dbReference type="GO" id="GO:0004449">
    <property type="term" value="F:isocitrate dehydrogenase (NAD+) activity"/>
    <property type="evidence" value="ECO:0007669"/>
    <property type="project" value="TreeGrafter"/>
</dbReference>
<evidence type="ECO:0000256" key="15">
    <source>
        <dbReference type="ARBA" id="ARBA00029765"/>
    </source>
</evidence>
<reference evidence="20 21" key="1">
    <citation type="journal article" date="2013" name="PLoS ONE">
        <title>Bacterial endosymbiosis in a chordate host: long-term co-evolution and conservation of secondary metabolism.</title>
        <authorList>
            <person name="Kwan J.C."/>
            <person name="Schmidt E.W."/>
        </authorList>
    </citation>
    <scope>NUCLEOTIDE SEQUENCE [LARGE SCALE GENOMIC DNA]</scope>
    <source>
        <strain evidence="21">L6</strain>
    </source>
</reference>
<dbReference type="SUPFAM" id="SSF53659">
    <property type="entry name" value="Isocitrate/Isopropylmalate dehydrogenase-like"/>
    <property type="match status" value="1"/>
</dbReference>
<dbReference type="PROSITE" id="PS00470">
    <property type="entry name" value="IDH_IMDH"/>
    <property type="match status" value="1"/>
</dbReference>
<evidence type="ECO:0000256" key="8">
    <source>
        <dbReference type="ARBA" id="ARBA00022532"/>
    </source>
</evidence>
<dbReference type="GO" id="GO:0006099">
    <property type="term" value="P:tricarboxylic acid cycle"/>
    <property type="evidence" value="ECO:0007669"/>
    <property type="project" value="UniProtKB-KW"/>
</dbReference>
<evidence type="ECO:0000313" key="20">
    <source>
        <dbReference type="EMBL" id="ETO91472.1"/>
    </source>
</evidence>
<dbReference type="InterPro" id="IPR046997">
    <property type="entry name" value="Isocitrate_DH_TT1725_C_sf"/>
</dbReference>
<evidence type="ECO:0000256" key="9">
    <source>
        <dbReference type="ARBA" id="ARBA00022723"/>
    </source>
</evidence>
<keyword evidence="13" id="KW-0464">Manganese</keyword>
<dbReference type="PATRIC" id="fig|1401685.3.peg.677"/>
<evidence type="ECO:0000256" key="16">
    <source>
        <dbReference type="ARBA" id="ARBA00029990"/>
    </source>
</evidence>
<dbReference type="PANTHER" id="PTHR11835:SF43">
    <property type="entry name" value="ISOPROPYLMALATE DEHYDROGENASE-LIKE DOMAIN-CONTAINING PROTEIN"/>
    <property type="match status" value="1"/>
</dbReference>
<dbReference type="NCBIfam" id="NF006673">
    <property type="entry name" value="PRK09222.1"/>
    <property type="match status" value="1"/>
</dbReference>
<keyword evidence="11" id="KW-0521">NADP</keyword>
<dbReference type="STRING" id="1401685.P857_387"/>
<comment type="caution">
    <text evidence="20">The sequence shown here is derived from an EMBL/GenBank/DDBJ whole genome shotgun (WGS) entry which is preliminary data.</text>
</comment>
<dbReference type="GO" id="GO:0006102">
    <property type="term" value="P:isocitrate metabolic process"/>
    <property type="evidence" value="ECO:0007669"/>
    <property type="project" value="TreeGrafter"/>
</dbReference>
<evidence type="ECO:0000256" key="11">
    <source>
        <dbReference type="ARBA" id="ARBA00022857"/>
    </source>
</evidence>
<evidence type="ECO:0000256" key="12">
    <source>
        <dbReference type="ARBA" id="ARBA00023002"/>
    </source>
</evidence>
<feature type="domain" description="Isopropylmalate dehydrogenase-like" evidence="19">
    <location>
        <begin position="6"/>
        <end position="332"/>
    </location>
</feature>
<organism evidence="20 21">
    <name type="scientific">Candidatus Xenolissoclinum pacificiensis L6</name>
    <dbReference type="NCBI Taxonomy" id="1401685"/>
    <lineage>
        <taxon>Bacteria</taxon>
        <taxon>Pseudomonadati</taxon>
        <taxon>Pseudomonadota</taxon>
        <taxon>Alphaproteobacteria</taxon>
        <taxon>Rickettsiales</taxon>
        <taxon>Anaplasmataceae</taxon>
        <taxon>Candidatus Xenolissoclinum</taxon>
    </lineage>
</organism>
<dbReference type="GO" id="GO:0006097">
    <property type="term" value="P:glyoxylate cycle"/>
    <property type="evidence" value="ECO:0007669"/>
    <property type="project" value="UniProtKB-KW"/>
</dbReference>
<dbReference type="Proteomes" id="UP000018951">
    <property type="component" value="Unassembled WGS sequence"/>
</dbReference>
<evidence type="ECO:0000256" key="6">
    <source>
        <dbReference type="ARBA" id="ARBA00019562"/>
    </source>
</evidence>
<dbReference type="Pfam" id="PF00180">
    <property type="entry name" value="Iso_dh"/>
    <property type="match status" value="1"/>
</dbReference>
<evidence type="ECO:0000256" key="17">
    <source>
        <dbReference type="ARBA" id="ARBA00031098"/>
    </source>
</evidence>
<keyword evidence="21" id="KW-1185">Reference proteome</keyword>
<keyword evidence="9" id="KW-0479">Metal-binding</keyword>
<dbReference type="InterPro" id="IPR019818">
    <property type="entry name" value="IsoCit/isopropylmalate_DH_CS"/>
</dbReference>
<dbReference type="Gene3D" id="3.30.70.1570">
    <property type="match status" value="1"/>
</dbReference>
<dbReference type="EC" id="1.1.1.42" evidence="5"/>
<dbReference type="InterPro" id="IPR024084">
    <property type="entry name" value="IsoPropMal-DH-like_dom"/>
</dbReference>
<comment type="similarity">
    <text evidence="3">Belongs to the isocitrate and isopropylmalate dehydrogenases family.</text>
</comment>
<evidence type="ECO:0000256" key="13">
    <source>
        <dbReference type="ARBA" id="ARBA00023211"/>
    </source>
</evidence>
<comment type="function">
    <text evidence="18">Catalyzes the oxidative decarboxylation of isocitrate to 2-oxoglutarate and carbon dioxide with the concomitant reduction of NADP(+).</text>
</comment>
<dbReference type="GO" id="GO:0000287">
    <property type="term" value="F:magnesium ion binding"/>
    <property type="evidence" value="ECO:0007669"/>
    <property type="project" value="InterPro"/>
</dbReference>
<evidence type="ECO:0000256" key="18">
    <source>
        <dbReference type="ARBA" id="ARBA00046127"/>
    </source>
</evidence>
<name>W2V1D0_9RICK</name>